<dbReference type="EMBL" id="CP026095">
    <property type="protein sequence ID" value="AZV43688.1"/>
    <property type="molecule type" value="Genomic_DNA"/>
</dbReference>
<dbReference type="OrthoDB" id="1956935at2"/>
<reference evidence="1 2" key="1">
    <citation type="submission" date="2018-01" db="EMBL/GenBank/DDBJ databases">
        <title>Bacillus asahii Genome sequencing and assembly.</title>
        <authorList>
            <person name="Jiang H."/>
            <person name="Feng Y."/>
            <person name="Zhao F."/>
            <person name="Lin X."/>
        </authorList>
    </citation>
    <scope>NUCLEOTIDE SEQUENCE [LARGE SCALE GENOMIC DNA]</scope>
    <source>
        <strain evidence="1 2">OM18</strain>
    </source>
</reference>
<sequence length="601" mass="69353">MKTQNVINMINSNPRHAKKALETVYHSKTFVAVDVASECIDGFYKTKRGAEGYIKRQQSVSYYDEMTFKMVTCGSSLEVFEIPASEIVDPATNVKIWYKHIKSLFSRNWLVGDALSAAKHYGVSEEVLTYVEKAVNEALTEGSFTNIEKYEEKEIEAIQEVNEITTTEEAPEQIETVIMEENANQGTSGAVYTTGTGSKGNGIEITFTEKPSEEVRNAMKAIGYRWGGKKRPSIWWAIMDENTISLAKQLVGETVLESKIESDYLDQLTPAQKETLSTRLQKEHVKPLRLYKASKGNSILLECVNANLETNESFYFLITDSGIEHGKGYNFEYLNEYTLIYNYDNKVAKEQEEKPSFSYPEINIDDVTDEKYNINQQLQDREHDSAWIFRKEKKDHNKELQEYFTECNNKVLEAIGTTNNEYYIYKLKEALQRHKKNYHAQYVKYLNHRASNPSWVITGRGNMNVSRYNNKMDQQSRIMMELATMPEEFNKLINKYENKIYKDKQTELNEQLQNELNQPLPDLKFKTINKEVDIYGSGRLFNVRFYECEGYLISKIAGAFRVYNSKGKELWSAKSKGKLSDAKAYVSLLIKKDRDQSQKAV</sequence>
<dbReference type="Proteomes" id="UP000283095">
    <property type="component" value="Chromosome"/>
</dbReference>
<evidence type="ECO:0000313" key="1">
    <source>
        <dbReference type="EMBL" id="AZV43688.1"/>
    </source>
</evidence>
<protein>
    <submittedName>
        <fullName evidence="1">Uncharacterized protein</fullName>
    </submittedName>
</protein>
<accession>A0A3Q9RP67</accession>
<gene>
    <name evidence="1" type="ORF">BAOM_3079</name>
</gene>
<dbReference type="KEGG" id="pasa:BAOM_3079"/>
<dbReference type="AlphaFoldDB" id="A0A3Q9RP67"/>
<evidence type="ECO:0000313" key="2">
    <source>
        <dbReference type="Proteomes" id="UP000283095"/>
    </source>
</evidence>
<organism evidence="1 2">
    <name type="scientific">Peribacillus asahii</name>
    <dbReference type="NCBI Taxonomy" id="228899"/>
    <lineage>
        <taxon>Bacteria</taxon>
        <taxon>Bacillati</taxon>
        <taxon>Bacillota</taxon>
        <taxon>Bacilli</taxon>
        <taxon>Bacillales</taxon>
        <taxon>Bacillaceae</taxon>
        <taxon>Peribacillus</taxon>
    </lineage>
</organism>
<name>A0A3Q9RP67_9BACI</name>
<dbReference type="RefSeq" id="WP_127760810.1">
    <property type="nucleotide sequence ID" value="NZ_CP026095.1"/>
</dbReference>
<proteinExistence type="predicted"/>